<keyword evidence="12" id="KW-1185">Reference proteome</keyword>
<dbReference type="PROSITE" id="PS50113">
    <property type="entry name" value="PAC"/>
    <property type="match status" value="1"/>
</dbReference>
<dbReference type="SUPFAM" id="SSF55785">
    <property type="entry name" value="PYP-like sensor domain (PAS domain)"/>
    <property type="match status" value="3"/>
</dbReference>
<dbReference type="Pfam" id="PF08448">
    <property type="entry name" value="PAS_4"/>
    <property type="match status" value="1"/>
</dbReference>
<comment type="catalytic activity">
    <reaction evidence="1">
        <text>ATP + protein L-histidine = ADP + protein N-phospho-L-histidine.</text>
        <dbReference type="EC" id="2.7.13.3"/>
    </reaction>
</comment>
<dbReference type="CDD" id="cd00130">
    <property type="entry name" value="PAS"/>
    <property type="match status" value="1"/>
</dbReference>
<dbReference type="Pfam" id="PF08447">
    <property type="entry name" value="PAS_3"/>
    <property type="match status" value="1"/>
</dbReference>
<dbReference type="PANTHER" id="PTHR43711:SF31">
    <property type="entry name" value="HISTIDINE KINASE"/>
    <property type="match status" value="1"/>
</dbReference>
<dbReference type="SMART" id="SM00086">
    <property type="entry name" value="PAC"/>
    <property type="match status" value="1"/>
</dbReference>
<keyword evidence="8" id="KW-0175">Coiled coil</keyword>
<evidence type="ECO:0000256" key="1">
    <source>
        <dbReference type="ARBA" id="ARBA00000085"/>
    </source>
</evidence>
<dbReference type="RefSeq" id="WP_166585339.1">
    <property type="nucleotide sequence ID" value="NZ_WWEO01000041.1"/>
</dbReference>
<organism evidence="11 12">
    <name type="scientific">Mucilaginibacter agri</name>
    <dbReference type="NCBI Taxonomy" id="2695265"/>
    <lineage>
        <taxon>Bacteria</taxon>
        <taxon>Pseudomonadati</taxon>
        <taxon>Bacteroidota</taxon>
        <taxon>Sphingobacteriia</taxon>
        <taxon>Sphingobacteriales</taxon>
        <taxon>Sphingobacteriaceae</taxon>
        <taxon>Mucilaginibacter</taxon>
    </lineage>
</organism>
<keyword evidence="3" id="KW-0597">Phosphoprotein</keyword>
<keyword evidence="7" id="KW-0472">Membrane</keyword>
<dbReference type="InterPro" id="IPR005467">
    <property type="entry name" value="His_kinase_dom"/>
</dbReference>
<dbReference type="EC" id="2.7.13.3" evidence="2"/>
<dbReference type="SMART" id="SM00091">
    <property type="entry name" value="PAS"/>
    <property type="match status" value="3"/>
</dbReference>
<proteinExistence type="predicted"/>
<accession>A0A965ZGK4</accession>
<dbReference type="SMART" id="SM00387">
    <property type="entry name" value="HATPase_c"/>
    <property type="match status" value="1"/>
</dbReference>
<dbReference type="Pfam" id="PF02518">
    <property type="entry name" value="HATPase_c"/>
    <property type="match status" value="1"/>
</dbReference>
<dbReference type="PROSITE" id="PS50109">
    <property type="entry name" value="HIS_KIN"/>
    <property type="match status" value="1"/>
</dbReference>
<dbReference type="Proteomes" id="UP000638732">
    <property type="component" value="Unassembled WGS sequence"/>
</dbReference>
<evidence type="ECO:0000256" key="6">
    <source>
        <dbReference type="ARBA" id="ARBA00023012"/>
    </source>
</evidence>
<dbReference type="InterPro" id="IPR004358">
    <property type="entry name" value="Sig_transdc_His_kin-like_C"/>
</dbReference>
<evidence type="ECO:0000313" key="12">
    <source>
        <dbReference type="Proteomes" id="UP000638732"/>
    </source>
</evidence>
<evidence type="ECO:0000256" key="4">
    <source>
        <dbReference type="ARBA" id="ARBA00022679"/>
    </source>
</evidence>
<dbReference type="GO" id="GO:0000155">
    <property type="term" value="F:phosphorelay sensor kinase activity"/>
    <property type="evidence" value="ECO:0007669"/>
    <property type="project" value="InterPro"/>
</dbReference>
<dbReference type="InterPro" id="IPR036097">
    <property type="entry name" value="HisK_dim/P_sf"/>
</dbReference>
<dbReference type="FunFam" id="3.30.565.10:FF:000006">
    <property type="entry name" value="Sensor histidine kinase WalK"/>
    <property type="match status" value="1"/>
</dbReference>
<dbReference type="CDD" id="cd00082">
    <property type="entry name" value="HisKA"/>
    <property type="match status" value="1"/>
</dbReference>
<dbReference type="AlphaFoldDB" id="A0A965ZGK4"/>
<feature type="domain" description="PAC" evidence="10">
    <location>
        <begin position="400"/>
        <end position="451"/>
    </location>
</feature>
<dbReference type="InterPro" id="IPR036890">
    <property type="entry name" value="HATPase_C_sf"/>
</dbReference>
<keyword evidence="5" id="KW-0418">Kinase</keyword>
<dbReference type="FunFam" id="3.30.450.20:FF:000099">
    <property type="entry name" value="Sensory box sensor histidine kinase"/>
    <property type="match status" value="1"/>
</dbReference>
<dbReference type="Pfam" id="PF13188">
    <property type="entry name" value="PAS_8"/>
    <property type="match status" value="1"/>
</dbReference>
<dbReference type="SUPFAM" id="SSF55874">
    <property type="entry name" value="ATPase domain of HSP90 chaperone/DNA topoisomerase II/histidine kinase"/>
    <property type="match status" value="1"/>
</dbReference>
<keyword evidence="4" id="KW-0808">Transferase</keyword>
<reference evidence="11" key="1">
    <citation type="submission" date="2020-01" db="EMBL/GenBank/DDBJ databases">
        <authorList>
            <person name="Seo Y.L."/>
        </authorList>
    </citation>
    <scope>NUCLEOTIDE SEQUENCE</scope>
    <source>
        <strain evidence="11">R11</strain>
    </source>
</reference>
<sequence>MNNEQRLSSNQLLEVLSLSKNATAIYTTHDIIIETANDAMIAFWGKDRAVIGKPLEEAVPELKGQPFIGMLQKVLNTGITEAGEGIAAELLIEGKLRTSYYDFEYRAIKNSAGETYCILHTAADVTARVLGEMAIENAREQKEALESEQALNEELAAANEELNSINRELHQTEESLRQLNIELEDRVAERTRELTKNEARLRYLLADAPVAMAVFTGRELIIEAANKKVLEAWGKTPEIIGMPLHIAIPELVGQEFLGILDNVYTSGEPYYGNEVKALLEQNGIIEEVYSNFVYHPLKNASGKTDSIMLAANIVTEQVKARKQIEASEKRFRFMLNAIPQQVWTALPNGALDYVNQVVCDDFGDGFPAIVGHGWQKYIHPDDLPLALTNWVTSLETGEEYVVEFRLLFNDGVYRWHMARALPFIEEGQIKLWLGTNTNIDDRKSNEQKKDEFLSIASHELKTPLTSIKAFNQLMKRTSNAEKQESFINKSSEHIVRLEKLINDLLDVTRINAGKMEYSMEPFSFKMLLADTVESVQHISPTHNIILETVADVTYVGDQYRLEQVVNNFLTNAVKYSPGAEKVLVNSKIDHNNLIVSVKDFGIGIAEQDLDHLFDRYYRVDSTSMRFEGLGLGLFISSQIIKGHKGSFWIDSEEGKGSTFYFKLPLNASGKSAA</sequence>
<dbReference type="InterPro" id="IPR001610">
    <property type="entry name" value="PAC"/>
</dbReference>
<dbReference type="PRINTS" id="PR00344">
    <property type="entry name" value="BCTRLSENSOR"/>
</dbReference>
<dbReference type="InterPro" id="IPR013655">
    <property type="entry name" value="PAS_fold_3"/>
</dbReference>
<dbReference type="SMART" id="SM00388">
    <property type="entry name" value="HisKA"/>
    <property type="match status" value="1"/>
</dbReference>
<dbReference type="PANTHER" id="PTHR43711">
    <property type="entry name" value="TWO-COMPONENT HISTIDINE KINASE"/>
    <property type="match status" value="1"/>
</dbReference>
<dbReference type="InterPro" id="IPR013656">
    <property type="entry name" value="PAS_4"/>
</dbReference>
<dbReference type="InterPro" id="IPR003661">
    <property type="entry name" value="HisK_dim/P_dom"/>
</dbReference>
<evidence type="ECO:0000256" key="2">
    <source>
        <dbReference type="ARBA" id="ARBA00012438"/>
    </source>
</evidence>
<evidence type="ECO:0000256" key="8">
    <source>
        <dbReference type="SAM" id="Coils"/>
    </source>
</evidence>
<dbReference type="InterPro" id="IPR000700">
    <property type="entry name" value="PAS-assoc_C"/>
</dbReference>
<reference evidence="11" key="2">
    <citation type="submission" date="2020-10" db="EMBL/GenBank/DDBJ databases">
        <title>Mucilaginibacter sp. nov., isolated from soil.</title>
        <authorList>
            <person name="Jeon C.O."/>
        </authorList>
    </citation>
    <scope>NUCLEOTIDE SEQUENCE</scope>
    <source>
        <strain evidence="11">R11</strain>
    </source>
</reference>
<evidence type="ECO:0000256" key="5">
    <source>
        <dbReference type="ARBA" id="ARBA00022777"/>
    </source>
</evidence>
<keyword evidence="6" id="KW-0902">Two-component regulatory system</keyword>
<dbReference type="Gene3D" id="3.30.565.10">
    <property type="entry name" value="Histidine kinase-like ATPase, C-terminal domain"/>
    <property type="match status" value="1"/>
</dbReference>
<evidence type="ECO:0000313" key="11">
    <source>
        <dbReference type="EMBL" id="NCD69361.1"/>
    </source>
</evidence>
<dbReference type="Gene3D" id="1.10.287.130">
    <property type="match status" value="1"/>
</dbReference>
<dbReference type="Pfam" id="PF00512">
    <property type="entry name" value="HisKA"/>
    <property type="match status" value="1"/>
</dbReference>
<feature type="domain" description="Histidine kinase" evidence="9">
    <location>
        <begin position="455"/>
        <end position="667"/>
    </location>
</feature>
<evidence type="ECO:0000256" key="7">
    <source>
        <dbReference type="ARBA" id="ARBA00023136"/>
    </source>
</evidence>
<dbReference type="InterPro" id="IPR003594">
    <property type="entry name" value="HATPase_dom"/>
</dbReference>
<dbReference type="EMBL" id="WWEO01000041">
    <property type="protein sequence ID" value="NCD69361.1"/>
    <property type="molecule type" value="Genomic_DNA"/>
</dbReference>
<dbReference type="FunFam" id="1.10.287.130:FF:000001">
    <property type="entry name" value="Two-component sensor histidine kinase"/>
    <property type="match status" value="1"/>
</dbReference>
<comment type="caution">
    <text evidence="11">The sequence shown here is derived from an EMBL/GenBank/DDBJ whole genome shotgun (WGS) entry which is preliminary data.</text>
</comment>
<dbReference type="InterPro" id="IPR000014">
    <property type="entry name" value="PAS"/>
</dbReference>
<dbReference type="SUPFAM" id="SSF47384">
    <property type="entry name" value="Homodimeric domain of signal transducing histidine kinase"/>
    <property type="match status" value="1"/>
</dbReference>
<gene>
    <name evidence="11" type="ORF">GSY63_08325</name>
</gene>
<dbReference type="InterPro" id="IPR035965">
    <property type="entry name" value="PAS-like_dom_sf"/>
</dbReference>
<evidence type="ECO:0000256" key="3">
    <source>
        <dbReference type="ARBA" id="ARBA00022553"/>
    </source>
</evidence>
<evidence type="ECO:0000259" key="9">
    <source>
        <dbReference type="PROSITE" id="PS50109"/>
    </source>
</evidence>
<dbReference type="InterPro" id="IPR050736">
    <property type="entry name" value="Sensor_HK_Regulatory"/>
</dbReference>
<feature type="coiled-coil region" evidence="8">
    <location>
        <begin position="128"/>
        <end position="189"/>
    </location>
</feature>
<name>A0A965ZGK4_9SPHI</name>
<evidence type="ECO:0000259" key="10">
    <source>
        <dbReference type="PROSITE" id="PS50113"/>
    </source>
</evidence>
<dbReference type="NCBIfam" id="TIGR00229">
    <property type="entry name" value="sensory_box"/>
    <property type="match status" value="1"/>
</dbReference>
<protein>
    <recommendedName>
        <fullName evidence="2">histidine kinase</fullName>
        <ecNumber evidence="2">2.7.13.3</ecNumber>
    </recommendedName>
</protein>
<dbReference type="Gene3D" id="3.30.450.20">
    <property type="entry name" value="PAS domain"/>
    <property type="match status" value="3"/>
</dbReference>